<dbReference type="AlphaFoldDB" id="A0AA39V021"/>
<organism evidence="1 2">
    <name type="scientific">Armillaria luteobubalina</name>
    <dbReference type="NCBI Taxonomy" id="153913"/>
    <lineage>
        <taxon>Eukaryota</taxon>
        <taxon>Fungi</taxon>
        <taxon>Dikarya</taxon>
        <taxon>Basidiomycota</taxon>
        <taxon>Agaricomycotina</taxon>
        <taxon>Agaricomycetes</taxon>
        <taxon>Agaricomycetidae</taxon>
        <taxon>Agaricales</taxon>
        <taxon>Marasmiineae</taxon>
        <taxon>Physalacriaceae</taxon>
        <taxon>Armillaria</taxon>
    </lineage>
</organism>
<name>A0AA39V021_9AGAR</name>
<gene>
    <name evidence="1" type="ORF">EDD18DRAFT_334561</name>
</gene>
<evidence type="ECO:0000313" key="1">
    <source>
        <dbReference type="EMBL" id="KAK0505364.1"/>
    </source>
</evidence>
<evidence type="ECO:0000313" key="2">
    <source>
        <dbReference type="Proteomes" id="UP001175228"/>
    </source>
</evidence>
<protein>
    <submittedName>
        <fullName evidence="1">Uncharacterized protein</fullName>
    </submittedName>
</protein>
<comment type="caution">
    <text evidence="1">The sequence shown here is derived from an EMBL/GenBank/DDBJ whole genome shotgun (WGS) entry which is preliminary data.</text>
</comment>
<proteinExistence type="predicted"/>
<keyword evidence="2" id="KW-1185">Reference proteome</keyword>
<dbReference type="Proteomes" id="UP001175228">
    <property type="component" value="Unassembled WGS sequence"/>
</dbReference>
<sequence>MFPEDAKPKSTISPRTRLQGGFIIDCATAIDWASRIRSRKLTMEEIGFVWVLIESRVQEFGSRFSFVGPVLYEEFMVVTRRLTFPSGYLGMPPEEIPRFHEAEKERVVRELLKDDGLGELVFGTRLD</sequence>
<dbReference type="EMBL" id="JAUEPU010000002">
    <property type="protein sequence ID" value="KAK0505364.1"/>
    <property type="molecule type" value="Genomic_DNA"/>
</dbReference>
<accession>A0AA39V021</accession>
<reference evidence="1" key="1">
    <citation type="submission" date="2023-06" db="EMBL/GenBank/DDBJ databases">
        <authorList>
            <consortium name="Lawrence Berkeley National Laboratory"/>
            <person name="Ahrendt S."/>
            <person name="Sahu N."/>
            <person name="Indic B."/>
            <person name="Wong-Bajracharya J."/>
            <person name="Merenyi Z."/>
            <person name="Ke H.-M."/>
            <person name="Monk M."/>
            <person name="Kocsube S."/>
            <person name="Drula E."/>
            <person name="Lipzen A."/>
            <person name="Balint B."/>
            <person name="Henrissat B."/>
            <person name="Andreopoulos B."/>
            <person name="Martin F.M."/>
            <person name="Harder C.B."/>
            <person name="Rigling D."/>
            <person name="Ford K.L."/>
            <person name="Foster G.D."/>
            <person name="Pangilinan J."/>
            <person name="Papanicolaou A."/>
            <person name="Barry K."/>
            <person name="LaButti K."/>
            <person name="Viragh M."/>
            <person name="Koriabine M."/>
            <person name="Yan M."/>
            <person name="Riley R."/>
            <person name="Champramary S."/>
            <person name="Plett K.L."/>
            <person name="Tsai I.J."/>
            <person name="Slot J."/>
            <person name="Sipos G."/>
            <person name="Plett J."/>
            <person name="Nagy L.G."/>
            <person name="Grigoriev I.V."/>
        </authorList>
    </citation>
    <scope>NUCLEOTIDE SEQUENCE</scope>
    <source>
        <strain evidence="1">HWK02</strain>
    </source>
</reference>